<keyword evidence="5" id="KW-0547">Nucleotide-binding</keyword>
<gene>
    <name evidence="11" type="ORF">EGW08_023191</name>
</gene>
<evidence type="ECO:0000256" key="7">
    <source>
        <dbReference type="ARBA" id="ARBA00022989"/>
    </source>
</evidence>
<keyword evidence="7" id="KW-1133">Transmembrane helix</keyword>
<evidence type="ECO:0000256" key="6">
    <source>
        <dbReference type="ARBA" id="ARBA00022840"/>
    </source>
</evidence>
<keyword evidence="3" id="KW-0813">Transport</keyword>
<evidence type="ECO:0000256" key="2">
    <source>
        <dbReference type="ARBA" id="ARBA00009726"/>
    </source>
</evidence>
<comment type="similarity">
    <text evidence="2">Belongs to the ABC transporter superfamily. ABCC family. Conjugate transporter (TC 3.A.1.208) subfamily.</text>
</comment>
<accession>A0A3S1AV10</accession>
<name>A0A3S1AV10_ELYCH</name>
<feature type="non-terminal residue" evidence="11">
    <location>
        <position position="222"/>
    </location>
</feature>
<keyword evidence="6" id="KW-0067">ATP-binding</keyword>
<dbReference type="Proteomes" id="UP000271974">
    <property type="component" value="Unassembled WGS sequence"/>
</dbReference>
<dbReference type="GO" id="GO:0140359">
    <property type="term" value="F:ABC-type transporter activity"/>
    <property type="evidence" value="ECO:0007669"/>
    <property type="project" value="InterPro"/>
</dbReference>
<dbReference type="Gene3D" id="1.20.1560.10">
    <property type="entry name" value="ABC transporter type 1, transmembrane domain"/>
    <property type="match status" value="1"/>
</dbReference>
<evidence type="ECO:0000313" key="12">
    <source>
        <dbReference type="Proteomes" id="UP000271974"/>
    </source>
</evidence>
<comment type="caution">
    <text evidence="11">The sequence shown here is derived from an EMBL/GenBank/DDBJ whole genome shotgun (WGS) entry which is preliminary data.</text>
</comment>
<feature type="domain" description="ABC transmembrane type-1" evidence="10">
    <location>
        <begin position="1"/>
        <end position="117"/>
    </location>
</feature>
<dbReference type="STRING" id="188477.A0A3S1AV10"/>
<dbReference type="AlphaFoldDB" id="A0A3S1AV10"/>
<reference evidence="11 12" key="1">
    <citation type="submission" date="2019-01" db="EMBL/GenBank/DDBJ databases">
        <title>A draft genome assembly of the solar-powered sea slug Elysia chlorotica.</title>
        <authorList>
            <person name="Cai H."/>
            <person name="Li Q."/>
            <person name="Fang X."/>
            <person name="Li J."/>
            <person name="Curtis N.E."/>
            <person name="Altenburger A."/>
            <person name="Shibata T."/>
            <person name="Feng M."/>
            <person name="Maeda T."/>
            <person name="Schwartz J.A."/>
            <person name="Shigenobu S."/>
            <person name="Lundholm N."/>
            <person name="Nishiyama T."/>
            <person name="Yang H."/>
            <person name="Hasebe M."/>
            <person name="Li S."/>
            <person name="Pierce S.K."/>
            <person name="Wang J."/>
        </authorList>
    </citation>
    <scope>NUCLEOTIDE SEQUENCE [LARGE SCALE GENOMIC DNA]</scope>
    <source>
        <strain evidence="11">EC2010</strain>
        <tissue evidence="11">Whole organism of an adult</tissue>
    </source>
</reference>
<proteinExistence type="inferred from homology"/>
<dbReference type="PANTHER" id="PTHR24223">
    <property type="entry name" value="ATP-BINDING CASSETTE SUB-FAMILY C"/>
    <property type="match status" value="1"/>
</dbReference>
<evidence type="ECO:0000313" key="11">
    <source>
        <dbReference type="EMBL" id="RUS69048.1"/>
    </source>
</evidence>
<evidence type="ECO:0000256" key="3">
    <source>
        <dbReference type="ARBA" id="ARBA00022448"/>
    </source>
</evidence>
<organism evidence="11 12">
    <name type="scientific">Elysia chlorotica</name>
    <name type="common">Eastern emerald elysia</name>
    <name type="synonym">Sea slug</name>
    <dbReference type="NCBI Taxonomy" id="188477"/>
    <lineage>
        <taxon>Eukaryota</taxon>
        <taxon>Metazoa</taxon>
        <taxon>Spiralia</taxon>
        <taxon>Lophotrochozoa</taxon>
        <taxon>Mollusca</taxon>
        <taxon>Gastropoda</taxon>
        <taxon>Heterobranchia</taxon>
        <taxon>Euthyneura</taxon>
        <taxon>Panpulmonata</taxon>
        <taxon>Sacoglossa</taxon>
        <taxon>Placobranchoidea</taxon>
        <taxon>Plakobranchidae</taxon>
        <taxon>Elysia</taxon>
    </lineage>
</organism>
<dbReference type="GO" id="GO:0016020">
    <property type="term" value="C:membrane"/>
    <property type="evidence" value="ECO:0007669"/>
    <property type="project" value="UniProtKB-SubCell"/>
</dbReference>
<feature type="chain" id="PRO_5018718582" description="ABC transmembrane type-1 domain-containing protein" evidence="9">
    <location>
        <begin position="16"/>
        <end position="222"/>
    </location>
</feature>
<keyword evidence="9" id="KW-0732">Signal</keyword>
<sequence>MPVILLLIPSQLVLGKLFSKFRKKTAALTDKRVKVMNEIISGIRIIKLYCWEKPFGRLVENIRRLEVKQLRRTKSIQACVMGPFFAASQVSMFLLSLIFVVTGQEADIRPGNVFLVMGVVQCLRLSCGLQFPLAAQHLAEALIGVDRLQRFLLLDELEKATEQHHTAGHVGVADDLSVGGQKQKLDCGVELINVTAKWHGTSAGSSTLEDITVSVRSGNLLA</sequence>
<evidence type="ECO:0000256" key="9">
    <source>
        <dbReference type="SAM" id="SignalP"/>
    </source>
</evidence>
<keyword evidence="12" id="KW-1185">Reference proteome</keyword>
<dbReference type="PANTHER" id="PTHR24223:SF456">
    <property type="entry name" value="MULTIDRUG RESISTANCE-ASSOCIATED PROTEIN LETHAL(2)03659"/>
    <property type="match status" value="1"/>
</dbReference>
<evidence type="ECO:0000256" key="8">
    <source>
        <dbReference type="ARBA" id="ARBA00023136"/>
    </source>
</evidence>
<protein>
    <recommendedName>
        <fullName evidence="10">ABC transmembrane type-1 domain-containing protein</fullName>
    </recommendedName>
</protein>
<dbReference type="InterPro" id="IPR050173">
    <property type="entry name" value="ABC_transporter_C-like"/>
</dbReference>
<dbReference type="SUPFAM" id="SSF90123">
    <property type="entry name" value="ABC transporter transmembrane region"/>
    <property type="match status" value="1"/>
</dbReference>
<dbReference type="Pfam" id="PF00664">
    <property type="entry name" value="ABC_membrane"/>
    <property type="match status" value="1"/>
</dbReference>
<dbReference type="InterPro" id="IPR036640">
    <property type="entry name" value="ABC1_TM_sf"/>
</dbReference>
<evidence type="ECO:0000256" key="5">
    <source>
        <dbReference type="ARBA" id="ARBA00022741"/>
    </source>
</evidence>
<evidence type="ECO:0000259" key="10">
    <source>
        <dbReference type="PROSITE" id="PS50929"/>
    </source>
</evidence>
<evidence type="ECO:0000256" key="1">
    <source>
        <dbReference type="ARBA" id="ARBA00004141"/>
    </source>
</evidence>
<keyword evidence="4" id="KW-0812">Transmembrane</keyword>
<keyword evidence="8" id="KW-0472">Membrane</keyword>
<evidence type="ECO:0000256" key="4">
    <source>
        <dbReference type="ARBA" id="ARBA00022692"/>
    </source>
</evidence>
<dbReference type="GO" id="GO:0005524">
    <property type="term" value="F:ATP binding"/>
    <property type="evidence" value="ECO:0007669"/>
    <property type="project" value="UniProtKB-KW"/>
</dbReference>
<comment type="subcellular location">
    <subcellularLocation>
        <location evidence="1">Membrane</location>
        <topology evidence="1">Multi-pass membrane protein</topology>
    </subcellularLocation>
</comment>
<dbReference type="OrthoDB" id="6500128at2759"/>
<dbReference type="InterPro" id="IPR011527">
    <property type="entry name" value="ABC1_TM_dom"/>
</dbReference>
<dbReference type="PROSITE" id="PS50929">
    <property type="entry name" value="ABC_TM1F"/>
    <property type="match status" value="1"/>
</dbReference>
<feature type="signal peptide" evidence="9">
    <location>
        <begin position="1"/>
        <end position="15"/>
    </location>
</feature>
<dbReference type="EMBL" id="RQTK01001854">
    <property type="protein sequence ID" value="RUS69048.1"/>
    <property type="molecule type" value="Genomic_DNA"/>
</dbReference>